<reference evidence="1 2" key="1">
    <citation type="journal article" date="2016" name="Nat. Commun.">
        <title>Thousands of microbial genomes shed light on interconnected biogeochemical processes in an aquifer system.</title>
        <authorList>
            <person name="Anantharaman K."/>
            <person name="Brown C.T."/>
            <person name="Hug L.A."/>
            <person name="Sharon I."/>
            <person name="Castelle C.J."/>
            <person name="Probst A.J."/>
            <person name="Thomas B.C."/>
            <person name="Singh A."/>
            <person name="Wilkins M.J."/>
            <person name="Karaoz U."/>
            <person name="Brodie E.L."/>
            <person name="Williams K.H."/>
            <person name="Hubbard S.S."/>
            <person name="Banfield J.F."/>
        </authorList>
    </citation>
    <scope>NUCLEOTIDE SEQUENCE [LARGE SCALE GENOMIC DNA]</scope>
</reference>
<proteinExistence type="predicted"/>
<evidence type="ECO:0000313" key="2">
    <source>
        <dbReference type="Proteomes" id="UP000177950"/>
    </source>
</evidence>
<dbReference type="Proteomes" id="UP000177950">
    <property type="component" value="Unassembled WGS sequence"/>
</dbReference>
<comment type="caution">
    <text evidence="1">The sequence shown here is derived from an EMBL/GenBank/DDBJ whole genome shotgun (WGS) entry which is preliminary data.</text>
</comment>
<sequence>MAAWQPALLGVLAQCATLAPADDDIPGRELHFLPALPPQPIHYHQKHLTLSTDSLISGWADHQQCHYRLDPVAALEVVFKKEHVRKLAIRRAEHIGRAWIEDSSVQLQDVGADAVLCIASESRVVRHDAPSGRYTLNSGPYMRRYLDGYFPMQLTLVVDYPATLQLDDIQPPELRLHTIDLPGHLQIDAVFEGQLVINLGFTPKKVEKTQQKR</sequence>
<organism evidence="1 2">
    <name type="scientific">Candidatus Muproteobacteria bacterium RBG_19FT_COMBO_61_10</name>
    <dbReference type="NCBI Taxonomy" id="1817761"/>
    <lineage>
        <taxon>Bacteria</taxon>
        <taxon>Pseudomonadati</taxon>
        <taxon>Pseudomonadota</taxon>
        <taxon>Candidatus Muproteobacteria</taxon>
    </lineage>
</organism>
<dbReference type="AlphaFoldDB" id="A0A1F6UJU9"/>
<protein>
    <submittedName>
        <fullName evidence="1">Uncharacterized protein</fullName>
    </submittedName>
</protein>
<accession>A0A1F6UJU9</accession>
<gene>
    <name evidence="1" type="ORF">A2V58_06050</name>
</gene>
<dbReference type="EMBL" id="MFSV01000126">
    <property type="protein sequence ID" value="OGI57641.1"/>
    <property type="molecule type" value="Genomic_DNA"/>
</dbReference>
<evidence type="ECO:0000313" key="1">
    <source>
        <dbReference type="EMBL" id="OGI57641.1"/>
    </source>
</evidence>
<name>A0A1F6UJU9_9PROT</name>